<sequence>MKRSTSSKSLPPPFRVPGLIDHQEAQTGDTRDESDGDSKPRDSLHSQLVASHHNPSFSAPGWFARIRPDDSSTTVQGMYEEVSQVANDDVSSIRTFASFSAEENLIKM</sequence>
<accession>A0A8S0VIJ5</accession>
<gene>
    <name evidence="2" type="ORF">OLEA9_A080144</name>
</gene>
<evidence type="ECO:0000313" key="3">
    <source>
        <dbReference type="Proteomes" id="UP000594638"/>
    </source>
</evidence>
<dbReference type="AlphaFoldDB" id="A0A8S0VIJ5"/>
<dbReference type="Proteomes" id="UP000594638">
    <property type="component" value="Unassembled WGS sequence"/>
</dbReference>
<feature type="compositionally biased region" description="Basic and acidic residues" evidence="1">
    <location>
        <begin position="21"/>
        <end position="44"/>
    </location>
</feature>
<proteinExistence type="predicted"/>
<evidence type="ECO:0000313" key="2">
    <source>
        <dbReference type="EMBL" id="CAA3031865.1"/>
    </source>
</evidence>
<feature type="compositionally biased region" description="Polar residues" evidence="1">
    <location>
        <begin position="45"/>
        <end position="57"/>
    </location>
</feature>
<organism evidence="2 3">
    <name type="scientific">Olea europaea subsp. europaea</name>
    <dbReference type="NCBI Taxonomy" id="158383"/>
    <lineage>
        <taxon>Eukaryota</taxon>
        <taxon>Viridiplantae</taxon>
        <taxon>Streptophyta</taxon>
        <taxon>Embryophyta</taxon>
        <taxon>Tracheophyta</taxon>
        <taxon>Spermatophyta</taxon>
        <taxon>Magnoliopsida</taxon>
        <taxon>eudicotyledons</taxon>
        <taxon>Gunneridae</taxon>
        <taxon>Pentapetalae</taxon>
        <taxon>asterids</taxon>
        <taxon>lamiids</taxon>
        <taxon>Lamiales</taxon>
        <taxon>Oleaceae</taxon>
        <taxon>Oleeae</taxon>
        <taxon>Olea</taxon>
    </lineage>
</organism>
<dbReference type="OrthoDB" id="6500128at2759"/>
<keyword evidence="3" id="KW-1185">Reference proteome</keyword>
<protein>
    <submittedName>
        <fullName evidence="2">Uncharacterized protein</fullName>
    </submittedName>
</protein>
<name>A0A8S0VIJ5_OLEEU</name>
<dbReference type="Gramene" id="OE9A080144T1">
    <property type="protein sequence ID" value="OE9A080144C1"/>
    <property type="gene ID" value="OE9A080144"/>
</dbReference>
<reference evidence="2 3" key="1">
    <citation type="submission" date="2019-12" db="EMBL/GenBank/DDBJ databases">
        <authorList>
            <person name="Alioto T."/>
            <person name="Alioto T."/>
            <person name="Gomez Garrido J."/>
        </authorList>
    </citation>
    <scope>NUCLEOTIDE SEQUENCE [LARGE SCALE GENOMIC DNA]</scope>
</reference>
<feature type="region of interest" description="Disordered" evidence="1">
    <location>
        <begin position="1"/>
        <end position="63"/>
    </location>
</feature>
<dbReference type="EMBL" id="CACTIH010009492">
    <property type="protein sequence ID" value="CAA3031865.1"/>
    <property type="molecule type" value="Genomic_DNA"/>
</dbReference>
<evidence type="ECO:0000256" key="1">
    <source>
        <dbReference type="SAM" id="MobiDB-lite"/>
    </source>
</evidence>
<comment type="caution">
    <text evidence="2">The sequence shown here is derived from an EMBL/GenBank/DDBJ whole genome shotgun (WGS) entry which is preliminary data.</text>
</comment>